<organism evidence="1">
    <name type="scientific">marine sediment metagenome</name>
    <dbReference type="NCBI Taxonomy" id="412755"/>
    <lineage>
        <taxon>unclassified sequences</taxon>
        <taxon>metagenomes</taxon>
        <taxon>ecological metagenomes</taxon>
    </lineage>
</organism>
<feature type="non-terminal residue" evidence="1">
    <location>
        <position position="1"/>
    </location>
</feature>
<sequence length="255" mass="28381">TSFNGGPDNLCGLSPAVWQEPDGSVRMWIGHKTATFDLSMYLYESSDGVGFDLVGQVDLGLPKNLWGPWHFDVIRVSGLYWMAGSFGALLPGATSIRDLYMLRSEDGLQFRLLFPTVLERATSDHWFSTGTSRPSMLYVPGHGLEFYVGSNARHSCQPGYGGTGRWLDPGWDPGQPRPLSESIGTVFWGSARDFVDDPRSWPHPWYEVDNASHSTTLEHDGSVVTVVADSPSVPMGRMNSIFIRPQNHEYHMKLK</sequence>
<dbReference type="EMBL" id="BARS01038305">
    <property type="protein sequence ID" value="GAG21114.1"/>
    <property type="molecule type" value="Genomic_DNA"/>
</dbReference>
<comment type="caution">
    <text evidence="1">The sequence shown here is derived from an EMBL/GenBank/DDBJ whole genome shotgun (WGS) entry which is preliminary data.</text>
</comment>
<evidence type="ECO:0000313" key="1">
    <source>
        <dbReference type="EMBL" id="GAG21114.1"/>
    </source>
</evidence>
<dbReference type="SUPFAM" id="SSF75005">
    <property type="entry name" value="Arabinanase/levansucrase/invertase"/>
    <property type="match status" value="1"/>
</dbReference>
<feature type="non-terminal residue" evidence="1">
    <location>
        <position position="255"/>
    </location>
</feature>
<protein>
    <submittedName>
        <fullName evidence="1">Uncharacterized protein</fullName>
    </submittedName>
</protein>
<reference evidence="1" key="1">
    <citation type="journal article" date="2014" name="Front. Microbiol.">
        <title>High frequency of phylogenetically diverse reductive dehalogenase-homologous genes in deep subseafloor sedimentary metagenomes.</title>
        <authorList>
            <person name="Kawai M."/>
            <person name="Futagami T."/>
            <person name="Toyoda A."/>
            <person name="Takaki Y."/>
            <person name="Nishi S."/>
            <person name="Hori S."/>
            <person name="Arai W."/>
            <person name="Tsubouchi T."/>
            <person name="Morono Y."/>
            <person name="Uchiyama I."/>
            <person name="Ito T."/>
            <person name="Fujiyama A."/>
            <person name="Inagaki F."/>
            <person name="Takami H."/>
        </authorList>
    </citation>
    <scope>NUCLEOTIDE SEQUENCE</scope>
    <source>
        <strain evidence="1">Expedition CK06-06</strain>
    </source>
</reference>
<dbReference type="AlphaFoldDB" id="X0VRS8"/>
<dbReference type="InterPro" id="IPR023296">
    <property type="entry name" value="Glyco_hydro_beta-prop_sf"/>
</dbReference>
<proteinExistence type="predicted"/>
<gene>
    <name evidence="1" type="ORF">S01H1_58633</name>
</gene>
<name>X0VRS8_9ZZZZ</name>
<accession>X0VRS8</accession>